<accession>A0A2N5RVU4</accession>
<dbReference type="OrthoDB" id="340608at2759"/>
<feature type="non-terminal residue" evidence="2">
    <location>
        <position position="232"/>
    </location>
</feature>
<dbReference type="AlphaFoldDB" id="A0A2N5RVU4"/>
<comment type="caution">
    <text evidence="2">The sequence shown here is derived from an EMBL/GenBank/DDBJ whole genome shotgun (WGS) entry which is preliminary data.</text>
</comment>
<organism evidence="2 3">
    <name type="scientific">Puccinia coronata f. sp. avenae</name>
    <dbReference type="NCBI Taxonomy" id="200324"/>
    <lineage>
        <taxon>Eukaryota</taxon>
        <taxon>Fungi</taxon>
        <taxon>Dikarya</taxon>
        <taxon>Basidiomycota</taxon>
        <taxon>Pucciniomycotina</taxon>
        <taxon>Pucciniomycetes</taxon>
        <taxon>Pucciniales</taxon>
        <taxon>Pucciniaceae</taxon>
        <taxon>Puccinia</taxon>
    </lineage>
</organism>
<dbReference type="Proteomes" id="UP000235388">
    <property type="component" value="Unassembled WGS sequence"/>
</dbReference>
<name>A0A2N5RVU4_9BASI</name>
<keyword evidence="3" id="KW-1185">Reference proteome</keyword>
<evidence type="ECO:0000313" key="2">
    <source>
        <dbReference type="EMBL" id="PLW05118.1"/>
    </source>
</evidence>
<feature type="region of interest" description="Disordered" evidence="1">
    <location>
        <begin position="1"/>
        <end position="33"/>
    </location>
</feature>
<sequence length="232" mass="25336">MTLFNRKSNQTSDPNNNTTAKDKQKWSRRPATHLDPEKPSAYLFLNCITFAPLGGILLWAAQSQCARETTNPVHEFTINYTNCDTNAPQVPAGGDTNNGFQNLPSDKYGYHFALAHEPHYNNDNALAIPRLIQTHHPVRKASSLVCLGLTQAASRPVSPAACRIASASTLNPNAGFNQFSGTPNSSSNLNVTLPTVQLGLDQIEAQSRRLVSKIRKNNTLDASLSLFGELHL</sequence>
<feature type="compositionally biased region" description="Polar residues" evidence="1">
    <location>
        <begin position="1"/>
        <end position="19"/>
    </location>
</feature>
<gene>
    <name evidence="2" type="ORF">PCANC_28887</name>
</gene>
<dbReference type="EMBL" id="PGCJ01001494">
    <property type="protein sequence ID" value="PLW05118.1"/>
    <property type="molecule type" value="Genomic_DNA"/>
</dbReference>
<dbReference type="STRING" id="200324.A0A2N5RVU4"/>
<proteinExistence type="predicted"/>
<evidence type="ECO:0000313" key="3">
    <source>
        <dbReference type="Proteomes" id="UP000235388"/>
    </source>
</evidence>
<reference evidence="2 3" key="1">
    <citation type="submission" date="2017-11" db="EMBL/GenBank/DDBJ databases">
        <title>De novo assembly and phasing of dikaryotic genomes from two isolates of Puccinia coronata f. sp. avenae, the causal agent of oat crown rust.</title>
        <authorList>
            <person name="Miller M.E."/>
            <person name="Zhang Y."/>
            <person name="Omidvar V."/>
            <person name="Sperschneider J."/>
            <person name="Schwessinger B."/>
            <person name="Raley C."/>
            <person name="Palmer J.M."/>
            <person name="Garnica D."/>
            <person name="Upadhyaya N."/>
            <person name="Rathjen J."/>
            <person name="Taylor J.M."/>
            <person name="Park R.F."/>
            <person name="Dodds P.N."/>
            <person name="Hirsch C.D."/>
            <person name="Kianian S.F."/>
            <person name="Figueroa M."/>
        </authorList>
    </citation>
    <scope>NUCLEOTIDE SEQUENCE [LARGE SCALE GENOMIC DNA]</scope>
    <source>
        <strain evidence="2">12NC29</strain>
    </source>
</reference>
<evidence type="ECO:0000256" key="1">
    <source>
        <dbReference type="SAM" id="MobiDB-lite"/>
    </source>
</evidence>
<protein>
    <submittedName>
        <fullName evidence="2">Uncharacterized protein</fullName>
    </submittedName>
</protein>